<feature type="compositionally biased region" description="Acidic residues" evidence="8">
    <location>
        <begin position="36"/>
        <end position="45"/>
    </location>
</feature>
<dbReference type="PRINTS" id="PR00196">
    <property type="entry name" value="ANNEXIN"/>
</dbReference>
<dbReference type="InterPro" id="IPR037104">
    <property type="entry name" value="Annexin_sf"/>
</dbReference>
<evidence type="ECO:0000256" key="8">
    <source>
        <dbReference type="SAM" id="MobiDB-lite"/>
    </source>
</evidence>
<comment type="domain">
    <text evidence="7">A pair of annexin repeats may form one binding site for calcium and phospholipid.</text>
</comment>
<dbReference type="KEGG" id="bdi:100837680"/>
<keyword evidence="5 7" id="KW-0111">Calcium/phospholipid-binding</keyword>
<dbReference type="GO" id="GO:0009409">
    <property type="term" value="P:response to cold"/>
    <property type="evidence" value="ECO:0000318"/>
    <property type="project" value="GO_Central"/>
</dbReference>
<gene>
    <name evidence="10" type="primary">LOC100837680</name>
    <name evidence="9" type="ORF">BRADI_2g26770v3</name>
</gene>
<dbReference type="InterPro" id="IPR018252">
    <property type="entry name" value="Annexin_repeat_CS"/>
</dbReference>
<evidence type="ECO:0000256" key="2">
    <source>
        <dbReference type="ARBA" id="ARBA00022737"/>
    </source>
</evidence>
<organism evidence="10">
    <name type="scientific">Brachypodium distachyon</name>
    <name type="common">Purple false brome</name>
    <name type="synonym">Trachynia distachya</name>
    <dbReference type="NCBI Taxonomy" id="15368"/>
    <lineage>
        <taxon>Eukaryota</taxon>
        <taxon>Viridiplantae</taxon>
        <taxon>Streptophyta</taxon>
        <taxon>Embryophyta</taxon>
        <taxon>Tracheophyta</taxon>
        <taxon>Spermatophyta</taxon>
        <taxon>Magnoliopsida</taxon>
        <taxon>Liliopsida</taxon>
        <taxon>Poales</taxon>
        <taxon>Poaceae</taxon>
        <taxon>BOP clade</taxon>
        <taxon>Pooideae</taxon>
        <taxon>Stipodae</taxon>
        <taxon>Brachypodieae</taxon>
        <taxon>Brachypodium</taxon>
    </lineage>
</organism>
<dbReference type="HOGENOM" id="CLU_025300_0_1_1"/>
<dbReference type="PANTHER" id="PTHR10502">
    <property type="entry name" value="ANNEXIN"/>
    <property type="match status" value="1"/>
</dbReference>
<accession>I1HJW8</accession>
<proteinExistence type="inferred from homology"/>
<dbReference type="RefSeq" id="XP_003568545.1">
    <property type="nucleotide sequence ID" value="XM_003568497.4"/>
</dbReference>
<keyword evidence="4 7" id="KW-0041">Annexin</keyword>
<dbReference type="GO" id="GO:0009651">
    <property type="term" value="P:response to salt stress"/>
    <property type="evidence" value="ECO:0000318"/>
    <property type="project" value="GO_Central"/>
</dbReference>
<evidence type="ECO:0000313" key="11">
    <source>
        <dbReference type="Proteomes" id="UP000008810"/>
    </source>
</evidence>
<feature type="binding site" evidence="6">
    <location>
        <position position="75"/>
    </location>
    <ligand>
        <name>Ca(2+)</name>
        <dbReference type="ChEBI" id="CHEBI:29108"/>
        <label>1</label>
    </ligand>
</feature>
<feature type="binding site" evidence="6">
    <location>
        <position position="309"/>
    </location>
    <ligand>
        <name>Ca(2+)</name>
        <dbReference type="ChEBI" id="CHEBI:29108"/>
        <label>1</label>
    </ligand>
</feature>
<feature type="binding site" evidence="6">
    <location>
        <position position="354"/>
    </location>
    <ligand>
        <name>Ca(2+)</name>
        <dbReference type="ChEBI" id="CHEBI:29108"/>
        <label>1</label>
    </ligand>
</feature>
<dbReference type="ExpressionAtlas" id="I1HJW8">
    <property type="expression patterns" value="baseline and differential"/>
</dbReference>
<dbReference type="OMA" id="VRGPLMQ"/>
<evidence type="ECO:0000313" key="10">
    <source>
        <dbReference type="EnsemblPlants" id="KQK06516"/>
    </source>
</evidence>
<sequence>MCCWCCCLECIHNIPPISLIFHHFSDSLPSSAPGREEEEEEEEEAPVTSMASISVPDPVPAPTEDAENIRKAVEGWGTDEKALIEILGHRTAAQRAEIAVAYEGLYDQPLIGRLQDELSSHFRGAMMLWTMDPAARDAKLAYKALRKKGGDRHAWVLIEVACASSPDHLVAVRKAYCSAYESSLEEDVAACSLYKDPLKQFLVRLVSSYRYAGGEHVDDELARAEAAELHGAVVAQKQPLHGDVVRVISSRSKPQLKATFQHYKQHHGKSFDEVLEGNRNDQLSAMLKTAVWCLTTPEKHFAEVIRNSIVGLGTDEESLTRGIVSRAEIDMKKVKEEYKARFKTTVTNDIIGDTSGYYKDILLTLVGPE</sequence>
<keyword evidence="11" id="KW-1185">Reference proteome</keyword>
<evidence type="ECO:0000256" key="1">
    <source>
        <dbReference type="ARBA" id="ARBA00022723"/>
    </source>
</evidence>
<dbReference type="GO" id="GO:0005544">
    <property type="term" value="F:calcium-dependent phospholipid binding"/>
    <property type="evidence" value="ECO:0000318"/>
    <property type="project" value="GO_Central"/>
</dbReference>
<evidence type="ECO:0000256" key="6">
    <source>
        <dbReference type="PIRSR" id="PIRSR609118-1"/>
    </source>
</evidence>
<dbReference type="Gene3D" id="1.10.220.10">
    <property type="entry name" value="Annexin"/>
    <property type="match status" value="4"/>
</dbReference>
<evidence type="ECO:0000256" key="4">
    <source>
        <dbReference type="ARBA" id="ARBA00023216"/>
    </source>
</evidence>
<dbReference type="PRINTS" id="PR01814">
    <property type="entry name" value="ANNEXINPLANT"/>
</dbReference>
<dbReference type="FunFam" id="1.10.220.10:FF:000006">
    <property type="entry name" value="Annexin"/>
    <property type="match status" value="1"/>
</dbReference>
<dbReference type="OrthoDB" id="37886at2759"/>
<dbReference type="GO" id="GO:0005509">
    <property type="term" value="F:calcium ion binding"/>
    <property type="evidence" value="ECO:0007669"/>
    <property type="project" value="InterPro"/>
</dbReference>
<dbReference type="EnsemblPlants" id="KQK06516">
    <property type="protein sequence ID" value="KQK06516"/>
    <property type="gene ID" value="BRADI_2g26770v3"/>
</dbReference>
<dbReference type="Pfam" id="PF00191">
    <property type="entry name" value="Annexin"/>
    <property type="match status" value="4"/>
</dbReference>
<evidence type="ECO:0000256" key="7">
    <source>
        <dbReference type="RuleBase" id="RU003540"/>
    </source>
</evidence>
<dbReference type="Gramene" id="KQK06516">
    <property type="protein sequence ID" value="KQK06516"/>
    <property type="gene ID" value="BRADI_2g26770v3"/>
</dbReference>
<dbReference type="SMART" id="SM00335">
    <property type="entry name" value="ANX"/>
    <property type="match status" value="3"/>
</dbReference>
<feature type="region of interest" description="Disordered" evidence="8">
    <location>
        <begin position="29"/>
        <end position="63"/>
    </location>
</feature>
<feature type="binding site" evidence="6">
    <location>
        <position position="117"/>
    </location>
    <ligand>
        <name>Ca(2+)</name>
        <dbReference type="ChEBI" id="CHEBI:29108"/>
        <label>1</label>
    </ligand>
</feature>
<dbReference type="FunFam" id="1.10.220.10:FF:000001">
    <property type="entry name" value="Annexin"/>
    <property type="match status" value="1"/>
</dbReference>
<evidence type="ECO:0000313" key="9">
    <source>
        <dbReference type="EMBL" id="KQK06516.1"/>
    </source>
</evidence>
<dbReference type="PANTHER" id="PTHR10502:SF99">
    <property type="entry name" value="ANNEXIN D3"/>
    <property type="match status" value="1"/>
</dbReference>
<dbReference type="InterPro" id="IPR001464">
    <property type="entry name" value="Annexin"/>
</dbReference>
<feature type="binding site" evidence="6">
    <location>
        <position position="77"/>
    </location>
    <ligand>
        <name>Ca(2+)</name>
        <dbReference type="ChEBI" id="CHEBI:29108"/>
        <label>1</label>
    </ligand>
</feature>
<reference evidence="9 10" key="1">
    <citation type="journal article" date="2010" name="Nature">
        <title>Genome sequencing and analysis of the model grass Brachypodium distachyon.</title>
        <authorList>
            <consortium name="International Brachypodium Initiative"/>
        </authorList>
    </citation>
    <scope>NUCLEOTIDE SEQUENCE [LARGE SCALE GENOMIC DNA]</scope>
    <source>
        <strain evidence="9">Bd21</strain>
        <strain evidence="10">cv. Bd21</strain>
    </source>
</reference>
<dbReference type="eggNOG" id="KOG0819">
    <property type="taxonomic scope" value="Eukaryota"/>
</dbReference>
<dbReference type="InterPro" id="IPR018502">
    <property type="entry name" value="Annexin_repeat"/>
</dbReference>
<dbReference type="GO" id="GO:0005737">
    <property type="term" value="C:cytoplasm"/>
    <property type="evidence" value="ECO:0000318"/>
    <property type="project" value="GO_Central"/>
</dbReference>
<feature type="binding site" evidence="6">
    <location>
        <position position="353"/>
    </location>
    <ligand>
        <name>Ca(2+)</name>
        <dbReference type="ChEBI" id="CHEBI:29108"/>
        <label>1</label>
    </ligand>
</feature>
<comment type="similarity">
    <text evidence="7">Belongs to the annexin family.</text>
</comment>
<keyword evidence="2 7" id="KW-0677">Repeat</keyword>
<evidence type="ECO:0000256" key="3">
    <source>
        <dbReference type="ARBA" id="ARBA00022837"/>
    </source>
</evidence>
<dbReference type="SUPFAM" id="SSF47874">
    <property type="entry name" value="Annexin"/>
    <property type="match status" value="1"/>
</dbReference>
<dbReference type="GO" id="GO:0001786">
    <property type="term" value="F:phosphatidylserine binding"/>
    <property type="evidence" value="ECO:0000318"/>
    <property type="project" value="GO_Central"/>
</dbReference>
<keyword evidence="1 6" id="KW-0479">Metal-binding</keyword>
<dbReference type="EMBL" id="CM000881">
    <property type="protein sequence ID" value="KQK06516.1"/>
    <property type="molecule type" value="Genomic_DNA"/>
</dbReference>
<dbReference type="PROSITE" id="PS00223">
    <property type="entry name" value="ANNEXIN_1"/>
    <property type="match status" value="1"/>
</dbReference>
<dbReference type="GO" id="GO:0009414">
    <property type="term" value="P:response to water deprivation"/>
    <property type="evidence" value="ECO:0000318"/>
    <property type="project" value="GO_Central"/>
</dbReference>
<reference evidence="9" key="2">
    <citation type="submission" date="2017-06" db="EMBL/GenBank/DDBJ databases">
        <title>WGS assembly of Brachypodium distachyon.</title>
        <authorList>
            <consortium name="The International Brachypodium Initiative"/>
            <person name="Lucas S."/>
            <person name="Harmon-Smith M."/>
            <person name="Lail K."/>
            <person name="Tice H."/>
            <person name="Grimwood J."/>
            <person name="Bruce D."/>
            <person name="Barry K."/>
            <person name="Shu S."/>
            <person name="Lindquist E."/>
            <person name="Wang M."/>
            <person name="Pitluck S."/>
            <person name="Vogel J.P."/>
            <person name="Garvin D.F."/>
            <person name="Mockler T.C."/>
            <person name="Schmutz J."/>
            <person name="Rokhsar D."/>
            <person name="Bevan M.W."/>
        </authorList>
    </citation>
    <scope>NUCLEOTIDE SEQUENCE</scope>
    <source>
        <strain evidence="9">Bd21</strain>
    </source>
</reference>
<feature type="binding site" evidence="6">
    <location>
        <position position="313"/>
    </location>
    <ligand>
        <name>Ca(2+)</name>
        <dbReference type="ChEBI" id="CHEBI:29108"/>
        <label>1</label>
    </ligand>
</feature>
<dbReference type="GO" id="GO:0005886">
    <property type="term" value="C:plasma membrane"/>
    <property type="evidence" value="ECO:0000318"/>
    <property type="project" value="GO_Central"/>
</dbReference>
<protein>
    <recommendedName>
        <fullName evidence="7">Annexin</fullName>
    </recommendedName>
</protein>
<keyword evidence="3 6" id="KW-0106">Calcium</keyword>
<dbReference type="AlphaFoldDB" id="I1HJW8"/>
<dbReference type="InterPro" id="IPR009118">
    <property type="entry name" value="AnnexinD_plant"/>
</dbReference>
<dbReference type="GeneID" id="100837680"/>
<name>I1HJW8_BRADI</name>
<dbReference type="FunFam" id="1.10.220.10:FF:000008">
    <property type="entry name" value="Annexin"/>
    <property type="match status" value="1"/>
</dbReference>
<dbReference type="GO" id="GO:0009408">
    <property type="term" value="P:response to heat"/>
    <property type="evidence" value="ECO:0000318"/>
    <property type="project" value="GO_Central"/>
</dbReference>
<reference evidence="10" key="3">
    <citation type="submission" date="2018-08" db="UniProtKB">
        <authorList>
            <consortium name="EnsemblPlants"/>
        </authorList>
    </citation>
    <scope>IDENTIFICATION</scope>
    <source>
        <strain evidence="10">cv. Bd21</strain>
    </source>
</reference>
<dbReference type="FunFam" id="1.10.220.10:FF:000009">
    <property type="entry name" value="Annexin"/>
    <property type="match status" value="1"/>
</dbReference>
<evidence type="ECO:0000256" key="5">
    <source>
        <dbReference type="ARBA" id="ARBA00023302"/>
    </source>
</evidence>
<dbReference type="Proteomes" id="UP000008810">
    <property type="component" value="Chromosome 2"/>
</dbReference>
<dbReference type="PROSITE" id="PS51897">
    <property type="entry name" value="ANNEXIN_2"/>
    <property type="match status" value="4"/>
</dbReference>
<dbReference type="STRING" id="15368.I1HJW8"/>